<dbReference type="GeneID" id="56031284"/>
<geneLocation type="plasmid" evidence="2 3">
    <name>unnamed3</name>
</geneLocation>
<dbReference type="AlphaFoldDB" id="A0A7D5GEQ2"/>
<organism evidence="2 3">
    <name type="scientific">Halorarum halophilum</name>
    <dbReference type="NCBI Taxonomy" id="2743090"/>
    <lineage>
        <taxon>Archaea</taxon>
        <taxon>Methanobacteriati</taxon>
        <taxon>Methanobacteriota</taxon>
        <taxon>Stenosarchaea group</taxon>
        <taxon>Halobacteria</taxon>
        <taxon>Halobacteriales</taxon>
        <taxon>Haloferacaceae</taxon>
        <taxon>Halorarum</taxon>
    </lineage>
</organism>
<accession>A0A7D5GEQ2</accession>
<dbReference type="EMBL" id="CP058532">
    <property type="protein sequence ID" value="QLG30006.1"/>
    <property type="molecule type" value="Genomic_DNA"/>
</dbReference>
<name>A0A7D5GEQ2_9EURY</name>
<evidence type="ECO:0000313" key="2">
    <source>
        <dbReference type="EMBL" id="QLG30006.1"/>
    </source>
</evidence>
<feature type="region of interest" description="Disordered" evidence="1">
    <location>
        <begin position="1"/>
        <end position="33"/>
    </location>
</feature>
<gene>
    <name evidence="2" type="ORF">HUG10_20585</name>
</gene>
<protein>
    <submittedName>
        <fullName evidence="2">Uncharacterized protein</fullName>
    </submittedName>
</protein>
<dbReference type="RefSeq" id="WP_179171580.1">
    <property type="nucleotide sequence ID" value="NZ_CP058532.1"/>
</dbReference>
<dbReference type="KEGG" id="halg:HUG10_20585"/>
<reference evidence="2 3" key="1">
    <citation type="submission" date="2020-07" db="EMBL/GenBank/DDBJ databases">
        <title>Gai3-2, isolated from salt lake.</title>
        <authorList>
            <person name="Cui H."/>
            <person name="Shi X."/>
        </authorList>
    </citation>
    <scope>NUCLEOTIDE SEQUENCE [LARGE SCALE GENOMIC DNA]</scope>
    <source>
        <strain evidence="2 3">Gai3-2</strain>
        <plasmid evidence="2 3">unnamed3</plasmid>
    </source>
</reference>
<evidence type="ECO:0000313" key="3">
    <source>
        <dbReference type="Proteomes" id="UP000509750"/>
    </source>
</evidence>
<keyword evidence="3" id="KW-1185">Reference proteome</keyword>
<dbReference type="Proteomes" id="UP000509750">
    <property type="component" value="Plasmid unnamed3"/>
</dbReference>
<sequence length="47" mass="5781">MSCRDIEPERDGELLVENELDRRESEDQRLLDAEEEYARQQDWVEER</sequence>
<keyword evidence="2" id="KW-0614">Plasmid</keyword>
<evidence type="ECO:0000256" key="1">
    <source>
        <dbReference type="SAM" id="MobiDB-lite"/>
    </source>
</evidence>
<proteinExistence type="predicted"/>